<keyword evidence="2" id="KW-0472">Membrane</keyword>
<dbReference type="Gramene" id="CDY49088">
    <property type="protein sequence ID" value="CDY49088"/>
    <property type="gene ID" value="GSBRNA2T00092318001"/>
</dbReference>
<comment type="subcellular location">
    <subcellularLocation>
        <location evidence="1">Cell membrane</location>
    </subcellularLocation>
</comment>
<dbReference type="PANTHER" id="PTHR45621">
    <property type="entry name" value="OS01G0588500 PROTEIN-RELATED"/>
    <property type="match status" value="1"/>
</dbReference>
<proteinExistence type="predicted"/>
<evidence type="ECO:0000313" key="5">
    <source>
        <dbReference type="Proteomes" id="UP000028999"/>
    </source>
</evidence>
<evidence type="ECO:0000313" key="4">
    <source>
        <dbReference type="EMBL" id="CDY49088.1"/>
    </source>
</evidence>
<dbReference type="EMBL" id="LK032810">
    <property type="protein sequence ID" value="CDY49088.1"/>
    <property type="molecule type" value="Genomic_DNA"/>
</dbReference>
<dbReference type="InterPro" id="IPR050823">
    <property type="entry name" value="Plant_Ser_Thr_Prot_Kinase"/>
</dbReference>
<dbReference type="GO" id="GO:0005524">
    <property type="term" value="F:ATP binding"/>
    <property type="evidence" value="ECO:0007669"/>
    <property type="project" value="InterPro"/>
</dbReference>
<dbReference type="OMA" id="RCAINRT"/>
<accession>A0A078IJ36</accession>
<dbReference type="InterPro" id="IPR001245">
    <property type="entry name" value="Ser-Thr/Tyr_kinase_cat_dom"/>
</dbReference>
<dbReference type="Proteomes" id="UP000028999">
    <property type="component" value="Unassembled WGS sequence"/>
</dbReference>
<evidence type="ECO:0000259" key="3">
    <source>
        <dbReference type="PROSITE" id="PS50011"/>
    </source>
</evidence>
<name>A0A078IJ36_BRANA</name>
<dbReference type="Gene3D" id="3.30.200.20">
    <property type="entry name" value="Phosphorylase Kinase, domain 1"/>
    <property type="match status" value="1"/>
</dbReference>
<protein>
    <submittedName>
        <fullName evidence="4">BnaA06g09180D protein</fullName>
    </submittedName>
</protein>
<gene>
    <name evidence="4" type="primary">BnaA06g09180D</name>
    <name evidence="4" type="ORF">GSBRNA2T00092318001</name>
</gene>
<dbReference type="Pfam" id="PF07714">
    <property type="entry name" value="PK_Tyr_Ser-Thr"/>
    <property type="match status" value="1"/>
</dbReference>
<dbReference type="AlphaFoldDB" id="A0A078IJ36"/>
<dbReference type="GO" id="GO:0004672">
    <property type="term" value="F:protein kinase activity"/>
    <property type="evidence" value="ECO:0007669"/>
    <property type="project" value="InterPro"/>
</dbReference>
<evidence type="ECO:0000256" key="2">
    <source>
        <dbReference type="ARBA" id="ARBA00022475"/>
    </source>
</evidence>
<evidence type="ECO:0000256" key="1">
    <source>
        <dbReference type="ARBA" id="ARBA00004236"/>
    </source>
</evidence>
<dbReference type="STRING" id="3708.A0A078IJ36"/>
<dbReference type="InterPro" id="IPR000719">
    <property type="entry name" value="Prot_kinase_dom"/>
</dbReference>
<organism evidence="4 5">
    <name type="scientific">Brassica napus</name>
    <name type="common">Rape</name>
    <dbReference type="NCBI Taxonomy" id="3708"/>
    <lineage>
        <taxon>Eukaryota</taxon>
        <taxon>Viridiplantae</taxon>
        <taxon>Streptophyta</taxon>
        <taxon>Embryophyta</taxon>
        <taxon>Tracheophyta</taxon>
        <taxon>Spermatophyta</taxon>
        <taxon>Magnoliopsida</taxon>
        <taxon>eudicotyledons</taxon>
        <taxon>Gunneridae</taxon>
        <taxon>Pentapetalae</taxon>
        <taxon>rosids</taxon>
        <taxon>malvids</taxon>
        <taxon>Brassicales</taxon>
        <taxon>Brassicaceae</taxon>
        <taxon>Brassiceae</taxon>
        <taxon>Brassica</taxon>
    </lineage>
</organism>
<dbReference type="PROSITE" id="PS50011">
    <property type="entry name" value="PROTEIN_KINASE_DOM"/>
    <property type="match status" value="1"/>
</dbReference>
<dbReference type="SUPFAM" id="SSF56112">
    <property type="entry name" value="Protein kinase-like (PK-like)"/>
    <property type="match status" value="1"/>
</dbReference>
<sequence>MYWREHDATGYNSNFHKSPLCSCPDHLFASSLASNVSNNTTHSTVPSGISSLGSLPTHHRTEGEIFSSPNLKAFSFKELKNATKNFRIAVAIKNLKPNGFQGREDWLTEVNNLGQLSHPNLVLLIGYCTEGENRFLVHEFMPRGSLESHLFRRGAQPLTWEIRMKVAVGAAKGLTFLHEAKSQVIYGDFRSAKILLDADYNAKLSYIGLANASPTRDNYDTHVATVFMGVQGYAAPEYISTGELTAKSDVYSFGVVLLELLSGRRAMDYYSNNGIRCSLVDWAKPYLGNKRKLFSIMDTKLGGQYPQKGAYTVATLALLCLNPEAKARPKMSAVLVTLEKLESAAKPGTKYTETESL</sequence>
<dbReference type="InterPro" id="IPR011009">
    <property type="entry name" value="Kinase-like_dom_sf"/>
</dbReference>
<reference evidence="4 5" key="1">
    <citation type="journal article" date="2014" name="Science">
        <title>Plant genetics. Early allopolyploid evolution in the post-Neolithic Brassica napus oilseed genome.</title>
        <authorList>
            <person name="Chalhoub B."/>
            <person name="Denoeud F."/>
            <person name="Liu S."/>
            <person name="Parkin I.A."/>
            <person name="Tang H."/>
            <person name="Wang X."/>
            <person name="Chiquet J."/>
            <person name="Belcram H."/>
            <person name="Tong C."/>
            <person name="Samans B."/>
            <person name="Correa M."/>
            <person name="Da Silva C."/>
            <person name="Just J."/>
            <person name="Falentin C."/>
            <person name="Koh C.S."/>
            <person name="Le Clainche I."/>
            <person name="Bernard M."/>
            <person name="Bento P."/>
            <person name="Noel B."/>
            <person name="Labadie K."/>
            <person name="Alberti A."/>
            <person name="Charles M."/>
            <person name="Arnaud D."/>
            <person name="Guo H."/>
            <person name="Daviaud C."/>
            <person name="Alamery S."/>
            <person name="Jabbari K."/>
            <person name="Zhao M."/>
            <person name="Edger P.P."/>
            <person name="Chelaifa H."/>
            <person name="Tack D."/>
            <person name="Lassalle G."/>
            <person name="Mestiri I."/>
            <person name="Schnel N."/>
            <person name="Le Paslier M.C."/>
            <person name="Fan G."/>
            <person name="Renault V."/>
            <person name="Bayer P.E."/>
            <person name="Golicz A.A."/>
            <person name="Manoli S."/>
            <person name="Lee T.H."/>
            <person name="Thi V.H."/>
            <person name="Chalabi S."/>
            <person name="Hu Q."/>
            <person name="Fan C."/>
            <person name="Tollenaere R."/>
            <person name="Lu Y."/>
            <person name="Battail C."/>
            <person name="Shen J."/>
            <person name="Sidebottom C.H."/>
            <person name="Wang X."/>
            <person name="Canaguier A."/>
            <person name="Chauveau A."/>
            <person name="Berard A."/>
            <person name="Deniot G."/>
            <person name="Guan M."/>
            <person name="Liu Z."/>
            <person name="Sun F."/>
            <person name="Lim Y.P."/>
            <person name="Lyons E."/>
            <person name="Town C.D."/>
            <person name="Bancroft I."/>
            <person name="Wang X."/>
            <person name="Meng J."/>
            <person name="Ma J."/>
            <person name="Pires J.C."/>
            <person name="King G.J."/>
            <person name="Brunel D."/>
            <person name="Delourme R."/>
            <person name="Renard M."/>
            <person name="Aury J.M."/>
            <person name="Adams K.L."/>
            <person name="Batley J."/>
            <person name="Snowdon R.J."/>
            <person name="Tost J."/>
            <person name="Edwards D."/>
            <person name="Zhou Y."/>
            <person name="Hua W."/>
            <person name="Sharpe A.G."/>
            <person name="Paterson A.H."/>
            <person name="Guan C."/>
            <person name="Wincker P."/>
        </authorList>
    </citation>
    <scope>NUCLEOTIDE SEQUENCE [LARGE SCALE GENOMIC DNA]</scope>
    <source>
        <strain evidence="5">cv. Darmor-bzh</strain>
    </source>
</reference>
<keyword evidence="5" id="KW-1185">Reference proteome</keyword>
<keyword evidence="2" id="KW-1003">Cell membrane</keyword>
<dbReference type="Gene3D" id="1.10.510.10">
    <property type="entry name" value="Transferase(Phosphotransferase) domain 1"/>
    <property type="match status" value="1"/>
</dbReference>
<dbReference type="GO" id="GO:0005886">
    <property type="term" value="C:plasma membrane"/>
    <property type="evidence" value="ECO:0007669"/>
    <property type="project" value="UniProtKB-SubCell"/>
</dbReference>
<feature type="domain" description="Protein kinase" evidence="3">
    <location>
        <begin position="65"/>
        <end position="341"/>
    </location>
</feature>
<dbReference type="PaxDb" id="3708-A0A078IJ36"/>
<dbReference type="FunFam" id="1.10.510.10:FF:000095">
    <property type="entry name" value="protein STRUBBELIG-RECEPTOR FAMILY 8"/>
    <property type="match status" value="1"/>
</dbReference>